<protein>
    <recommendedName>
        <fullName evidence="4">Permease</fullName>
    </recommendedName>
</protein>
<dbReference type="HOGENOM" id="CLU_101297_2_0_2"/>
<reference evidence="2 3" key="1">
    <citation type="submission" date="2010-03" db="EMBL/GenBank/DDBJ databases">
        <title>The complete genome of Methanohalophilus mahii DSM 5219.</title>
        <authorList>
            <consortium name="US DOE Joint Genome Institute (JGI-PGF)"/>
            <person name="Lucas S."/>
            <person name="Copeland A."/>
            <person name="Lapidus A."/>
            <person name="Glavina del Rio T."/>
            <person name="Dalin E."/>
            <person name="Tice H."/>
            <person name="Bruce D."/>
            <person name="Goodwin L."/>
            <person name="Pitluck S."/>
            <person name="Kyrpides N."/>
            <person name="Mavromatis K."/>
            <person name="Ivanova N."/>
            <person name="Lykidis A."/>
            <person name="Saunders E."/>
            <person name="Brettin T."/>
            <person name="Detter J.C."/>
            <person name="Han C."/>
            <person name="Land M."/>
            <person name="Hauser L."/>
            <person name="Markowitz V."/>
            <person name="Cheng J.-F."/>
            <person name="Hugenholtz P."/>
            <person name="Woyke T."/>
            <person name="Wu D."/>
            <person name="Spring S."/>
            <person name="Schneider S."/>
            <person name="Schroeder M."/>
            <person name="Klenk H.-P."/>
            <person name="Eisen J.A."/>
        </authorList>
    </citation>
    <scope>NUCLEOTIDE SEQUENCE [LARGE SCALE GENOMIC DNA]</scope>
    <source>
        <strain evidence="3">ATCC 35705 / DSM 5219 / SLP</strain>
    </source>
</reference>
<accession>D5E938</accession>
<dbReference type="EMBL" id="CP001994">
    <property type="protein sequence ID" value="ADE35689.1"/>
    <property type="molecule type" value="Genomic_DNA"/>
</dbReference>
<name>D5E938_METMS</name>
<keyword evidence="3" id="KW-1185">Reference proteome</keyword>
<dbReference type="GeneID" id="8982285"/>
<evidence type="ECO:0000313" key="2">
    <source>
        <dbReference type="EMBL" id="ADE35689.1"/>
    </source>
</evidence>
<keyword evidence="1" id="KW-1133">Transmembrane helix</keyword>
<feature type="transmembrane region" description="Helical" evidence="1">
    <location>
        <begin position="138"/>
        <end position="160"/>
    </location>
</feature>
<proteinExistence type="predicted"/>
<dbReference type="Proteomes" id="UP000001059">
    <property type="component" value="Chromosome"/>
</dbReference>
<gene>
    <name evidence="2" type="ordered locus">Mmah_0154</name>
</gene>
<keyword evidence="1" id="KW-0472">Membrane</keyword>
<keyword evidence="1" id="KW-0812">Transmembrane</keyword>
<dbReference type="KEGG" id="mmh:Mmah_0154"/>
<organism evidence="2 3">
    <name type="scientific">Methanohalophilus mahii (strain ATCC 35705 / DSM 5219 / SLP)</name>
    <dbReference type="NCBI Taxonomy" id="547558"/>
    <lineage>
        <taxon>Archaea</taxon>
        <taxon>Methanobacteriati</taxon>
        <taxon>Methanobacteriota</taxon>
        <taxon>Stenosarchaea group</taxon>
        <taxon>Methanomicrobia</taxon>
        <taxon>Methanosarcinales</taxon>
        <taxon>Methanosarcinaceae</taxon>
        <taxon>Methanohalophilus</taxon>
    </lineage>
</organism>
<dbReference type="OrthoDB" id="121927at2157"/>
<evidence type="ECO:0008006" key="4">
    <source>
        <dbReference type="Google" id="ProtNLM"/>
    </source>
</evidence>
<dbReference type="AlphaFoldDB" id="D5E938"/>
<dbReference type="STRING" id="547558.Mmah_0154"/>
<evidence type="ECO:0000313" key="3">
    <source>
        <dbReference type="Proteomes" id="UP000001059"/>
    </source>
</evidence>
<sequence length="166" mass="17381">MNAAVLLINGMALAGILIAFMDDRTKAILSINIAFKGFMQILPVTLAIIIVIALFLGFVPPEQLSAFIGEQSGISGVLLIGIAGAIMHIPAILSFPLAASLLEKGISYTAVAALITTLTMIGTVTLPLEISQLGKKFALLRNGISFVIAIIIALLVGVAMEATLWH</sequence>
<dbReference type="RefSeq" id="WP_013036632.1">
    <property type="nucleotide sequence ID" value="NC_014002.1"/>
</dbReference>
<feature type="transmembrane region" description="Helical" evidence="1">
    <location>
        <begin position="38"/>
        <end position="60"/>
    </location>
</feature>
<evidence type="ECO:0000256" key="1">
    <source>
        <dbReference type="SAM" id="Phobius"/>
    </source>
</evidence>
<feature type="transmembrane region" description="Helical" evidence="1">
    <location>
        <begin position="105"/>
        <end position="126"/>
    </location>
</feature>
<feature type="transmembrane region" description="Helical" evidence="1">
    <location>
        <begin position="72"/>
        <end position="93"/>
    </location>
</feature>